<sequence length="110" mass="12308">MADRTDPIRLIYTTFGTLEDAERCGGVLVERRLAACVNILPRMISIYEWQGELSRDEEVAMWVKTRAGRLAATLEALSELHPYEVPAMITLAPEAVNAPYADWLRAQTAS</sequence>
<dbReference type="InterPro" id="IPR011322">
    <property type="entry name" value="N-reg_PII-like_a/b"/>
</dbReference>
<evidence type="ECO:0000256" key="1">
    <source>
        <dbReference type="ARBA" id="ARBA00010169"/>
    </source>
</evidence>
<dbReference type="AlphaFoldDB" id="A0AAW5R743"/>
<dbReference type="RefSeq" id="WP_261618339.1">
    <property type="nucleotide sequence ID" value="NZ_JALIDZ010000014.1"/>
</dbReference>
<evidence type="ECO:0000313" key="3">
    <source>
        <dbReference type="Proteomes" id="UP001320898"/>
    </source>
</evidence>
<dbReference type="EMBL" id="JALIDZ010000014">
    <property type="protein sequence ID" value="MCT8974753.1"/>
    <property type="molecule type" value="Genomic_DNA"/>
</dbReference>
<dbReference type="GO" id="GO:0010038">
    <property type="term" value="P:response to metal ion"/>
    <property type="evidence" value="ECO:0007669"/>
    <property type="project" value="InterPro"/>
</dbReference>
<evidence type="ECO:0000313" key="2">
    <source>
        <dbReference type="EMBL" id="MCT8974753.1"/>
    </source>
</evidence>
<dbReference type="Gene3D" id="3.30.70.120">
    <property type="match status" value="1"/>
</dbReference>
<reference evidence="2 3" key="1">
    <citation type="submission" date="2022-04" db="EMBL/GenBank/DDBJ databases">
        <authorList>
            <person name="Ye Y.-Q."/>
            <person name="Du Z.-J."/>
        </authorList>
    </citation>
    <scope>NUCLEOTIDE SEQUENCE [LARGE SCALE GENOMIC DNA]</scope>
    <source>
        <strain evidence="2 3">A6E488</strain>
    </source>
</reference>
<dbReference type="InterPro" id="IPR015867">
    <property type="entry name" value="N-reg_PII/ATP_PRibTrfase_C"/>
</dbReference>
<comment type="similarity">
    <text evidence="1">Belongs to the CutA family.</text>
</comment>
<dbReference type="SUPFAM" id="SSF54913">
    <property type="entry name" value="GlnB-like"/>
    <property type="match status" value="1"/>
</dbReference>
<proteinExistence type="inferred from homology"/>
<gene>
    <name evidence="2" type="ORF">MUB46_23090</name>
</gene>
<dbReference type="PANTHER" id="PTHR23419">
    <property type="entry name" value="DIVALENT CATION TOLERANCE CUTA-RELATED"/>
    <property type="match status" value="1"/>
</dbReference>
<dbReference type="GO" id="GO:0005507">
    <property type="term" value="F:copper ion binding"/>
    <property type="evidence" value="ECO:0007669"/>
    <property type="project" value="TreeGrafter"/>
</dbReference>
<dbReference type="Pfam" id="PF03091">
    <property type="entry name" value="CutA1"/>
    <property type="match status" value="1"/>
</dbReference>
<organism evidence="2 3">
    <name type="scientific">Microbaculum marinisediminis</name>
    <dbReference type="NCBI Taxonomy" id="2931392"/>
    <lineage>
        <taxon>Bacteria</taxon>
        <taxon>Pseudomonadati</taxon>
        <taxon>Pseudomonadota</taxon>
        <taxon>Alphaproteobacteria</taxon>
        <taxon>Hyphomicrobiales</taxon>
        <taxon>Tepidamorphaceae</taxon>
        <taxon>Microbaculum</taxon>
    </lineage>
</organism>
<dbReference type="PANTHER" id="PTHR23419:SF8">
    <property type="entry name" value="FI09726P"/>
    <property type="match status" value="1"/>
</dbReference>
<dbReference type="Proteomes" id="UP001320898">
    <property type="component" value="Unassembled WGS sequence"/>
</dbReference>
<protein>
    <submittedName>
        <fullName evidence="2">Divalent-cation tolerance protein CutA</fullName>
    </submittedName>
</protein>
<accession>A0AAW5R743</accession>
<dbReference type="InterPro" id="IPR004323">
    <property type="entry name" value="Ion_tolerance_CutA"/>
</dbReference>
<name>A0AAW5R743_9HYPH</name>
<comment type="caution">
    <text evidence="2">The sequence shown here is derived from an EMBL/GenBank/DDBJ whole genome shotgun (WGS) entry which is preliminary data.</text>
</comment>
<keyword evidence="3" id="KW-1185">Reference proteome</keyword>